<organism evidence="4 5">
    <name type="scientific">candidate division WS6 bacterium 34_10</name>
    <dbReference type="NCBI Taxonomy" id="1641389"/>
    <lineage>
        <taxon>Bacteria</taxon>
        <taxon>Candidatus Dojkabacteria</taxon>
    </lineage>
</organism>
<feature type="domain" description="SMC hinge" evidence="3">
    <location>
        <begin position="521"/>
        <end position="635"/>
    </location>
</feature>
<dbReference type="Gene3D" id="1.20.1060.20">
    <property type="match status" value="1"/>
</dbReference>
<dbReference type="PATRIC" id="fig|1641389.3.peg.939"/>
<dbReference type="Proteomes" id="UP000053904">
    <property type="component" value="Unassembled WGS sequence"/>
</dbReference>
<dbReference type="SUPFAM" id="SSF52540">
    <property type="entry name" value="P-loop containing nucleoside triphosphate hydrolases"/>
    <property type="match status" value="1"/>
</dbReference>
<dbReference type="InterPro" id="IPR027417">
    <property type="entry name" value="P-loop_NTPase"/>
</dbReference>
<dbReference type="Pfam" id="PF06470">
    <property type="entry name" value="SMC_hinge"/>
    <property type="match status" value="1"/>
</dbReference>
<dbReference type="Pfam" id="PF02463">
    <property type="entry name" value="SMC_N"/>
    <property type="match status" value="1"/>
</dbReference>
<dbReference type="SUPFAM" id="SSF75553">
    <property type="entry name" value="Smc hinge domain"/>
    <property type="match status" value="1"/>
</dbReference>
<accession>A0A117LZX3</accession>
<dbReference type="GO" id="GO:0005524">
    <property type="term" value="F:ATP binding"/>
    <property type="evidence" value="ECO:0007669"/>
    <property type="project" value="InterPro"/>
</dbReference>
<feature type="coiled-coil region" evidence="2">
    <location>
        <begin position="675"/>
        <end position="726"/>
    </location>
</feature>
<dbReference type="EMBL" id="LGGO01000118">
    <property type="protein sequence ID" value="KUK76675.1"/>
    <property type="molecule type" value="Genomic_DNA"/>
</dbReference>
<dbReference type="Gene3D" id="3.40.50.300">
    <property type="entry name" value="P-loop containing nucleotide triphosphate hydrolases"/>
    <property type="match status" value="1"/>
</dbReference>
<proteinExistence type="predicted"/>
<dbReference type="GO" id="GO:0051276">
    <property type="term" value="P:chromosome organization"/>
    <property type="evidence" value="ECO:0007669"/>
    <property type="project" value="InterPro"/>
</dbReference>
<evidence type="ECO:0000313" key="4">
    <source>
        <dbReference type="EMBL" id="KUK76675.1"/>
    </source>
</evidence>
<dbReference type="InterPro" id="IPR036277">
    <property type="entry name" value="SMC_hinge_sf"/>
</dbReference>
<dbReference type="SMART" id="SM00968">
    <property type="entry name" value="SMC_hinge"/>
    <property type="match status" value="1"/>
</dbReference>
<protein>
    <submittedName>
        <fullName evidence="4">Chromosome partition protein Smc</fullName>
    </submittedName>
</protein>
<dbReference type="PANTHER" id="PTHR43977">
    <property type="entry name" value="STRUCTURAL MAINTENANCE OF CHROMOSOMES PROTEIN 3"/>
    <property type="match status" value="1"/>
</dbReference>
<gene>
    <name evidence="4" type="ORF">XD93_0779</name>
</gene>
<sequence>LKSLELHGYKTFASKVNFEFPGIITAVVGPNGSGKSNIADAIRWVLGEQSYRLLRGRKTEDMIFAGSEGRSRAGMASATITFNNEDGWLPIDYSEVTVTRRAFRDGQNEYLLNGQRIRLRDIQELLAQSGLAERTYTLIGQGLVDSALSIRPDERRKFFEEAAGIGLYRARREESLNRLDQTRHNLERVTDILSELTPRLRSLERQSRRFLEYKTLQADLQALLRIWYGYHWNNAQKDLTSSKQVLLNRDKHLESAKFEYKKLDLELSKAREQISIKREELNNWHTESSSLHLELEKIIRDLAVLEERQRSLMDQEHHQNYDSIRLDEEIKSKEISLNALKLDLEKLSEEVTDTKSNLKNSLEKLNNRTAGRVEIDNKLQTLRRKLVDNETKLLQAKAKLNELNERIRNLSTSKDKLQIEKDDFQLEFAEKQKSFEDSTTQLVLLEKTKSDVHQKRDNLSLKRKEIDENIREFNNKLRDSQTEEIKLRAQLSAIEEAENNLSGYNMGAKNLVKAIRNGKFSSSMVSLNEVLNVPREYEVPISAALGEFLDSILIQSKSSPEEAIQFLSTGDQGRAVLLPIDYVKEPVVEIHEKILGLIGRASELISIENQFKAAVNCLLANTYIINNQENALKAVKKLPSTTKIVTLTGEVFHGNGVIVAGKENRSSLISRPRVKQEVMDLLKEKEAKTNEIKNQISTFEKDLLVVTEKEEKLLSEEKEIERYKNTFHSLYGPSCCLEFVD</sequence>
<comment type="caution">
    <text evidence="4">The sequence shown here is derived from an EMBL/GenBank/DDBJ whole genome shotgun (WGS) entry which is preliminary data.</text>
</comment>
<keyword evidence="1 2" id="KW-0175">Coiled coil</keyword>
<evidence type="ECO:0000256" key="1">
    <source>
        <dbReference type="ARBA" id="ARBA00023054"/>
    </source>
</evidence>
<feature type="non-terminal residue" evidence="4">
    <location>
        <position position="1"/>
    </location>
</feature>
<feature type="coiled-coil region" evidence="2">
    <location>
        <begin position="253"/>
        <end position="500"/>
    </location>
</feature>
<evidence type="ECO:0000313" key="5">
    <source>
        <dbReference type="Proteomes" id="UP000053904"/>
    </source>
</evidence>
<dbReference type="GO" id="GO:0005694">
    <property type="term" value="C:chromosome"/>
    <property type="evidence" value="ECO:0007669"/>
    <property type="project" value="InterPro"/>
</dbReference>
<reference evidence="5" key="1">
    <citation type="journal article" date="2015" name="MBio">
        <title>Genome-Resolved Metagenomic Analysis Reveals Roles for Candidate Phyla and Other Microbial Community Members in Biogeochemical Transformations in Oil Reservoirs.</title>
        <authorList>
            <person name="Hu P."/>
            <person name="Tom L."/>
            <person name="Singh A."/>
            <person name="Thomas B.C."/>
            <person name="Baker B.J."/>
            <person name="Piceno Y.M."/>
            <person name="Andersen G.L."/>
            <person name="Banfield J.F."/>
        </authorList>
    </citation>
    <scope>NUCLEOTIDE SEQUENCE [LARGE SCALE GENOMIC DNA]</scope>
</reference>
<dbReference type="InterPro" id="IPR003395">
    <property type="entry name" value="RecF/RecN/SMC_N"/>
</dbReference>
<evidence type="ECO:0000256" key="2">
    <source>
        <dbReference type="SAM" id="Coils"/>
    </source>
</evidence>
<name>A0A117LZX3_9BACT</name>
<evidence type="ECO:0000259" key="3">
    <source>
        <dbReference type="SMART" id="SM00968"/>
    </source>
</evidence>
<dbReference type="AlphaFoldDB" id="A0A117LZX3"/>
<dbReference type="Gene3D" id="3.30.70.1620">
    <property type="match status" value="1"/>
</dbReference>
<dbReference type="InterPro" id="IPR010935">
    <property type="entry name" value="SMC_hinge"/>
</dbReference>